<gene>
    <name evidence="3" type="ORF">EX30DRAFT_371811</name>
</gene>
<feature type="transmembrane region" description="Helical" evidence="2">
    <location>
        <begin position="124"/>
        <end position="144"/>
    </location>
</feature>
<reference evidence="3 4" key="1">
    <citation type="submission" date="2019-04" db="EMBL/GenBank/DDBJ databases">
        <title>Comparative genomics and transcriptomics to analyze fruiting body development in filamentous ascomycetes.</title>
        <authorList>
            <consortium name="DOE Joint Genome Institute"/>
            <person name="Lutkenhaus R."/>
            <person name="Traeger S."/>
            <person name="Breuer J."/>
            <person name="Kuo A."/>
            <person name="Lipzen A."/>
            <person name="Pangilinan J."/>
            <person name="Dilworth D."/>
            <person name="Sandor L."/>
            <person name="Poggeler S."/>
            <person name="Barry K."/>
            <person name="Grigoriev I.V."/>
            <person name="Nowrousian M."/>
        </authorList>
    </citation>
    <scope>NUCLEOTIDE SEQUENCE [LARGE SCALE GENOMIC DNA]</scope>
    <source>
        <strain evidence="3 4">CBS 389.68</strain>
    </source>
</reference>
<keyword evidence="2" id="KW-0812">Transmembrane</keyword>
<dbReference type="Proteomes" id="UP000298138">
    <property type="component" value="Unassembled WGS sequence"/>
</dbReference>
<feature type="transmembrane region" description="Helical" evidence="2">
    <location>
        <begin position="20"/>
        <end position="39"/>
    </location>
</feature>
<dbReference type="PANTHER" id="PTHR31735">
    <property type="entry name" value="VACUOLAR MEMBRANE PROTEIN YPL162C"/>
    <property type="match status" value="1"/>
</dbReference>
<dbReference type="GO" id="GO:0016020">
    <property type="term" value="C:membrane"/>
    <property type="evidence" value="ECO:0007669"/>
    <property type="project" value="TreeGrafter"/>
</dbReference>
<evidence type="ECO:0000313" key="4">
    <source>
        <dbReference type="Proteomes" id="UP000298138"/>
    </source>
</evidence>
<keyword evidence="2" id="KW-1133">Transmembrane helix</keyword>
<dbReference type="Pfam" id="PF12400">
    <property type="entry name" value="STIMATE"/>
    <property type="match status" value="1"/>
</dbReference>
<dbReference type="OrthoDB" id="431202at2759"/>
<feature type="compositionally biased region" description="Polar residues" evidence="1">
    <location>
        <begin position="310"/>
        <end position="331"/>
    </location>
</feature>
<evidence type="ECO:0000256" key="1">
    <source>
        <dbReference type="SAM" id="MobiDB-lite"/>
    </source>
</evidence>
<feature type="region of interest" description="Disordered" evidence="1">
    <location>
        <begin position="262"/>
        <end position="374"/>
    </location>
</feature>
<accession>A0A4S2MX45</accession>
<keyword evidence="4" id="KW-1185">Reference proteome</keyword>
<evidence type="ECO:0000313" key="3">
    <source>
        <dbReference type="EMBL" id="TGZ81136.1"/>
    </source>
</evidence>
<dbReference type="AlphaFoldDB" id="A0A4S2MX45"/>
<name>A0A4S2MX45_9PEZI</name>
<evidence type="ECO:0000256" key="2">
    <source>
        <dbReference type="SAM" id="Phobius"/>
    </source>
</evidence>
<evidence type="ECO:0008006" key="5">
    <source>
        <dbReference type="Google" id="ProtNLM"/>
    </source>
</evidence>
<feature type="transmembrane region" description="Helical" evidence="2">
    <location>
        <begin position="60"/>
        <end position="81"/>
    </location>
</feature>
<organism evidence="3 4">
    <name type="scientific">Ascodesmis nigricans</name>
    <dbReference type="NCBI Taxonomy" id="341454"/>
    <lineage>
        <taxon>Eukaryota</taxon>
        <taxon>Fungi</taxon>
        <taxon>Dikarya</taxon>
        <taxon>Ascomycota</taxon>
        <taxon>Pezizomycotina</taxon>
        <taxon>Pezizomycetes</taxon>
        <taxon>Pezizales</taxon>
        <taxon>Ascodesmidaceae</taxon>
        <taxon>Ascodesmis</taxon>
    </lineage>
</organism>
<protein>
    <recommendedName>
        <fullName evidence="5">Vacuolar membrane protein</fullName>
    </recommendedName>
</protein>
<keyword evidence="2" id="KW-0472">Membrane</keyword>
<dbReference type="STRING" id="341454.A0A4S2MX45"/>
<dbReference type="PANTHER" id="PTHR31735:SF1">
    <property type="entry name" value="VACUOLAR MEMBRANE PROTEIN YPL162C"/>
    <property type="match status" value="1"/>
</dbReference>
<sequence length="374" mass="41693">METLKDAGPKPEHCELLGPFALFVQGALGILALAVLVWKRQRERPQRPLLVWFMDASKQVIGAMLVHAANLLLSLLSSGSFTTDPTPASIMAASIPARFRLLRRDREPTPGDDDDSYHSNPCSFYLLNLGIDTTIGVLILIYILRVLQKIVETVPIPGLRTGTKSGYYGDPPNWIYWAKQCSIYFTGLMGMKFVVWIIFAVFPWLGRVGDWLLAWTEGNRNLQVFFVMFFFPLVMNGFQYYVIDSFIKHNFAPNEFGDAPIEHRRARRSTDSTISTSSIDSEGGQRLIRSPPQKPQGSSRVDEYDPEFDGSNSPPTNRPVSLSQKSLNSSMRLLPGSRGPSTPGYADGEEEWGRNGSGSSTRFGDDESTLVGRD</sequence>
<dbReference type="InterPro" id="IPR022127">
    <property type="entry name" value="STIMATE/YPL162C"/>
</dbReference>
<dbReference type="EMBL" id="ML220121">
    <property type="protein sequence ID" value="TGZ81136.1"/>
    <property type="molecule type" value="Genomic_DNA"/>
</dbReference>
<dbReference type="FunCoup" id="A0A4S2MX45">
    <property type="interactions" value="55"/>
</dbReference>
<feature type="transmembrane region" description="Helical" evidence="2">
    <location>
        <begin position="225"/>
        <end position="243"/>
    </location>
</feature>
<feature type="compositionally biased region" description="Low complexity" evidence="1">
    <location>
        <begin position="271"/>
        <end position="281"/>
    </location>
</feature>
<feature type="transmembrane region" description="Helical" evidence="2">
    <location>
        <begin position="183"/>
        <end position="205"/>
    </location>
</feature>
<proteinExistence type="predicted"/>
<dbReference type="InParanoid" id="A0A4S2MX45"/>